<proteinExistence type="predicted"/>
<dbReference type="SUPFAM" id="SSF48239">
    <property type="entry name" value="Terpenoid cyclases/Protein prenyltransferases"/>
    <property type="match status" value="1"/>
</dbReference>
<evidence type="ECO:0000313" key="1">
    <source>
        <dbReference type="EMBL" id="MPM07394.1"/>
    </source>
</evidence>
<organism evidence="1">
    <name type="scientific">bioreactor metagenome</name>
    <dbReference type="NCBI Taxonomy" id="1076179"/>
    <lineage>
        <taxon>unclassified sequences</taxon>
        <taxon>metagenomes</taxon>
        <taxon>ecological metagenomes</taxon>
    </lineage>
</organism>
<comment type="caution">
    <text evidence="1">The sequence shown here is derived from an EMBL/GenBank/DDBJ whole genome shotgun (WGS) entry which is preliminary data.</text>
</comment>
<reference evidence="1" key="1">
    <citation type="submission" date="2019-08" db="EMBL/GenBank/DDBJ databases">
        <authorList>
            <person name="Kucharzyk K."/>
            <person name="Murdoch R.W."/>
            <person name="Higgins S."/>
            <person name="Loffler F."/>
        </authorList>
    </citation>
    <scope>NUCLEOTIDE SEQUENCE</scope>
</reference>
<dbReference type="AlphaFoldDB" id="A0A644WZN3"/>
<gene>
    <name evidence="1" type="ORF">SDC9_53700</name>
</gene>
<protein>
    <recommendedName>
        <fullName evidence="2">Nitrogen fixation protein NifH</fullName>
    </recommendedName>
</protein>
<accession>A0A644WZN3</accession>
<sequence>MGDWKAALKADPTDWLLEDGNPSVRYFALKDLLDRPEKEEETRRAKRAVMDTGMVPEILALQREPDYIEANPRFYTNKYEGLAWQLIVLAELGAERSEQIAGQCEYILTHSQEAEGGGFSQHAGVKTRGGLRSEVIPCLTGNMVWSLIRFGYLEDPRVQKGIGWLSRFLKLNDGVEEDPQEAPYNRYEMCWGKHTCHMGVVKAMKALGEIPEEKRSEETAETLRKASEFLLLHHVHKRSHNLNRASKPGWLKFGFPLMYQTDALEILDILTGLGITDERMEEAVGAVLEKQDDMGRWRAENTYNSDRLLIPFEKKGDQSKWITLRAMRVLKRFEGGRKTPSERECP</sequence>
<dbReference type="InterPro" id="IPR008930">
    <property type="entry name" value="Terpenoid_cyclase/PrenylTrfase"/>
</dbReference>
<dbReference type="EMBL" id="VSSQ01001330">
    <property type="protein sequence ID" value="MPM07394.1"/>
    <property type="molecule type" value="Genomic_DNA"/>
</dbReference>
<evidence type="ECO:0008006" key="2">
    <source>
        <dbReference type="Google" id="ProtNLM"/>
    </source>
</evidence>
<name>A0A644WZN3_9ZZZZ</name>
<dbReference type="Gene3D" id="1.50.10.20">
    <property type="match status" value="1"/>
</dbReference>